<dbReference type="PANTHER" id="PTHR10962:SF4">
    <property type="entry name" value="INTEGRAL MEMBRANE PROTEIN 2B"/>
    <property type="match status" value="1"/>
</dbReference>
<keyword evidence="17" id="KW-1185">Reference proteome</keyword>
<dbReference type="EMBL" id="WNTK01000001">
    <property type="protein sequence ID" value="KAG9491400.1"/>
    <property type="molecule type" value="Genomic_DNA"/>
</dbReference>
<evidence type="ECO:0000256" key="2">
    <source>
        <dbReference type="ARBA" id="ARBA00004401"/>
    </source>
</evidence>
<evidence type="ECO:0000256" key="11">
    <source>
        <dbReference type="ARBA" id="ARBA00023136"/>
    </source>
</evidence>
<evidence type="ECO:0000256" key="10">
    <source>
        <dbReference type="ARBA" id="ARBA00023034"/>
    </source>
</evidence>
<keyword evidence="5 14" id="KW-1003">Cell membrane</keyword>
<keyword evidence="7" id="KW-0967">Endosome</keyword>
<evidence type="ECO:0000259" key="15">
    <source>
        <dbReference type="PROSITE" id="PS50869"/>
    </source>
</evidence>
<evidence type="ECO:0000256" key="9">
    <source>
        <dbReference type="ARBA" id="ARBA00022989"/>
    </source>
</evidence>
<gene>
    <name evidence="16" type="ORF">GDO78_000088</name>
</gene>
<dbReference type="Proteomes" id="UP000770717">
    <property type="component" value="Unassembled WGS sequence"/>
</dbReference>
<proteinExistence type="inferred from homology"/>
<dbReference type="AlphaFoldDB" id="A0A8J6FRH0"/>
<dbReference type="GO" id="GO:0070062">
    <property type="term" value="C:extracellular exosome"/>
    <property type="evidence" value="ECO:0007669"/>
    <property type="project" value="TreeGrafter"/>
</dbReference>
<keyword evidence="6 14" id="KW-0812">Transmembrane</keyword>
<organism evidence="16 17">
    <name type="scientific">Eleutherodactylus coqui</name>
    <name type="common">Puerto Rican coqui</name>
    <dbReference type="NCBI Taxonomy" id="57060"/>
    <lineage>
        <taxon>Eukaryota</taxon>
        <taxon>Metazoa</taxon>
        <taxon>Chordata</taxon>
        <taxon>Craniata</taxon>
        <taxon>Vertebrata</taxon>
        <taxon>Euteleostomi</taxon>
        <taxon>Amphibia</taxon>
        <taxon>Batrachia</taxon>
        <taxon>Anura</taxon>
        <taxon>Neobatrachia</taxon>
        <taxon>Hyloidea</taxon>
        <taxon>Eleutherodactylidae</taxon>
        <taxon>Eleutherodactylinae</taxon>
        <taxon>Eleutherodactylus</taxon>
        <taxon>Eleutherodactylus</taxon>
    </lineage>
</organism>
<dbReference type="GO" id="GO:0000139">
    <property type="term" value="C:Golgi membrane"/>
    <property type="evidence" value="ECO:0007669"/>
    <property type="project" value="UniProtKB-SubCell"/>
</dbReference>
<evidence type="ECO:0000256" key="6">
    <source>
        <dbReference type="ARBA" id="ARBA00022692"/>
    </source>
</evidence>
<keyword evidence="9 14" id="KW-1133">Transmembrane helix</keyword>
<keyword evidence="10" id="KW-0333">Golgi apparatus</keyword>
<comment type="subcellular location">
    <subcellularLocation>
        <location evidence="2">Cell membrane</location>
        <topology evidence="2">Single-pass type II membrane protein</topology>
    </subcellularLocation>
    <subcellularLocation>
        <location evidence="3">Endosome membrane</location>
        <topology evidence="3">Single-pass type II membrane protein</topology>
    </subcellularLocation>
    <subcellularLocation>
        <location evidence="1">Golgi apparatus membrane</location>
        <topology evidence="1">Single-pass type II membrane protein</topology>
    </subcellularLocation>
    <subcellularLocation>
        <location evidence="14">Membrane</location>
        <topology evidence="14">Single-pass type II membrane protein</topology>
    </subcellularLocation>
</comment>
<name>A0A8J6FRH0_ELECQ</name>
<evidence type="ECO:0000256" key="8">
    <source>
        <dbReference type="ARBA" id="ARBA00022968"/>
    </source>
</evidence>
<dbReference type="GO" id="GO:0042985">
    <property type="term" value="P:negative regulation of amyloid precursor protein biosynthetic process"/>
    <property type="evidence" value="ECO:0007669"/>
    <property type="project" value="TreeGrafter"/>
</dbReference>
<dbReference type="PROSITE" id="PS50869">
    <property type="entry name" value="BRICHOS"/>
    <property type="match status" value="1"/>
</dbReference>
<dbReference type="OrthoDB" id="9982095at2759"/>
<dbReference type="GO" id="GO:0010008">
    <property type="term" value="C:endosome membrane"/>
    <property type="evidence" value="ECO:0007669"/>
    <property type="project" value="UniProtKB-SubCell"/>
</dbReference>
<dbReference type="SMART" id="SM01039">
    <property type="entry name" value="BRICHOS"/>
    <property type="match status" value="1"/>
</dbReference>
<dbReference type="InterPro" id="IPR040145">
    <property type="entry name" value="ITM2"/>
</dbReference>
<evidence type="ECO:0000313" key="17">
    <source>
        <dbReference type="Proteomes" id="UP000770717"/>
    </source>
</evidence>
<feature type="domain" description="BRICHOS" evidence="15">
    <location>
        <begin position="127"/>
        <end position="221"/>
    </location>
</feature>
<evidence type="ECO:0000256" key="1">
    <source>
        <dbReference type="ARBA" id="ARBA00004323"/>
    </source>
</evidence>
<feature type="transmembrane region" description="Helical" evidence="14">
    <location>
        <begin position="44"/>
        <end position="68"/>
    </location>
</feature>
<reference evidence="16" key="1">
    <citation type="thesis" date="2020" institute="ProQuest LLC" country="789 East Eisenhower Parkway, Ann Arbor, MI, USA">
        <title>Comparative Genomics and Chromosome Evolution.</title>
        <authorList>
            <person name="Mudd A.B."/>
        </authorList>
    </citation>
    <scope>NUCLEOTIDE SEQUENCE</scope>
    <source>
        <strain evidence="16">HN-11 Male</strain>
        <tissue evidence="16">Kidney and liver</tissue>
    </source>
</reference>
<dbReference type="GO" id="GO:0005886">
    <property type="term" value="C:plasma membrane"/>
    <property type="evidence" value="ECO:0007669"/>
    <property type="project" value="UniProtKB-SubCell"/>
</dbReference>
<dbReference type="PANTHER" id="PTHR10962">
    <property type="entry name" value="INTEGRAL TRANSMEMBRANE PROTEIN 2"/>
    <property type="match status" value="1"/>
</dbReference>
<comment type="similarity">
    <text evidence="4 14">Belongs to the ITM2 family.</text>
</comment>
<dbReference type="Pfam" id="PF04089">
    <property type="entry name" value="BRICHOS"/>
    <property type="match status" value="1"/>
</dbReference>
<evidence type="ECO:0000256" key="5">
    <source>
        <dbReference type="ARBA" id="ARBA00022475"/>
    </source>
</evidence>
<keyword evidence="12" id="KW-1015">Disulfide bond</keyword>
<dbReference type="GO" id="GO:0001540">
    <property type="term" value="F:amyloid-beta binding"/>
    <property type="evidence" value="ECO:0007669"/>
    <property type="project" value="TreeGrafter"/>
</dbReference>
<sequence length="257" mass="29862">MVKLAFSSSLAQKDAKKEDENSEVLIIPESKEVDEVVPLGQRRAWCWCMCFGLAFMLAGIVLGGAYLYRYFVSQRGVYFCGIRYTEDDMSLTEPYAEPRVRYHSFKERIQILEEEEVELINVPVPEFAESDPADIVHDFHRKLTAYLDLSLNKCYVIPLNTSVVMPPRNFLELLINIKAGTYLPQSYLIHEQMVVTDRIENVDQLGVFIRRLCQDKETYKLQRRNIIRGKQKREAEKCTKIIHFENVYAVETTICDS</sequence>
<evidence type="ECO:0000256" key="14">
    <source>
        <dbReference type="RuleBase" id="RU367061"/>
    </source>
</evidence>
<protein>
    <recommendedName>
        <fullName evidence="14">Integral membrane protein 2</fullName>
    </recommendedName>
</protein>
<keyword evidence="8 14" id="KW-0735">Signal-anchor</keyword>
<comment type="caution">
    <text evidence="16">The sequence shown here is derived from an EMBL/GenBank/DDBJ whole genome shotgun (WGS) entry which is preliminary data.</text>
</comment>
<dbReference type="InterPro" id="IPR007084">
    <property type="entry name" value="BRICHOS_dom"/>
</dbReference>
<keyword evidence="11 14" id="KW-0472">Membrane</keyword>
<keyword evidence="13" id="KW-0325">Glycoprotein</keyword>
<evidence type="ECO:0000313" key="16">
    <source>
        <dbReference type="EMBL" id="KAG9491400.1"/>
    </source>
</evidence>
<accession>A0A8J6FRH0</accession>
<evidence type="ECO:0000256" key="12">
    <source>
        <dbReference type="ARBA" id="ARBA00023157"/>
    </source>
</evidence>
<evidence type="ECO:0000256" key="13">
    <source>
        <dbReference type="ARBA" id="ARBA00023180"/>
    </source>
</evidence>
<evidence type="ECO:0000256" key="7">
    <source>
        <dbReference type="ARBA" id="ARBA00022753"/>
    </source>
</evidence>
<evidence type="ECO:0000256" key="3">
    <source>
        <dbReference type="ARBA" id="ARBA00004639"/>
    </source>
</evidence>
<evidence type="ECO:0000256" key="4">
    <source>
        <dbReference type="ARBA" id="ARBA00006794"/>
    </source>
</evidence>